<sequence>MEPITYLALGDSLTEGVGADGPDSHFVAQHFQGLKCSQGCRLINLGISGLTSDELYELVGTPAIRKLIPRVSHITITTGGCDFIDWFEAGASISGLMTTMKKVRRQIKQIFQSVRELNSIARVQVLGLYLPLPAYEQNFSLACRTVKKMNREYEQLCSKNGMQLIDPFSAFLHHQEFFADEVHPNQQGYDVLARLFQDGTSPTPEKPSGNQVYLEDVVT</sequence>
<dbReference type="RefSeq" id="WP_380161967.1">
    <property type="nucleotide sequence ID" value="NZ_JBHTNU010000001.1"/>
</dbReference>
<comment type="caution">
    <text evidence="3">The sequence shown here is derived from an EMBL/GenBank/DDBJ whole genome shotgun (WGS) entry which is preliminary data.</text>
</comment>
<gene>
    <name evidence="3" type="ORF">ACFQ4Y_00020</name>
</gene>
<evidence type="ECO:0000313" key="3">
    <source>
        <dbReference type="EMBL" id="MFD1425320.1"/>
    </source>
</evidence>
<reference evidence="4" key="1">
    <citation type="journal article" date="2019" name="Int. J. Syst. Evol. Microbiol.">
        <title>The Global Catalogue of Microorganisms (GCM) 10K type strain sequencing project: providing services to taxonomists for standard genome sequencing and annotation.</title>
        <authorList>
            <consortium name="The Broad Institute Genomics Platform"/>
            <consortium name="The Broad Institute Genome Sequencing Center for Infectious Disease"/>
            <person name="Wu L."/>
            <person name="Ma J."/>
        </authorList>
    </citation>
    <scope>NUCLEOTIDE SEQUENCE [LARGE SCALE GENOMIC DNA]</scope>
    <source>
        <strain evidence="4">S1</strain>
    </source>
</reference>
<dbReference type="Proteomes" id="UP001597282">
    <property type="component" value="Unassembled WGS sequence"/>
</dbReference>
<dbReference type="Pfam" id="PF13472">
    <property type="entry name" value="Lipase_GDSL_2"/>
    <property type="match status" value="1"/>
</dbReference>
<feature type="compositionally biased region" description="Polar residues" evidence="1">
    <location>
        <begin position="199"/>
        <end position="211"/>
    </location>
</feature>
<protein>
    <submittedName>
        <fullName evidence="3">SGNH/GDSL hydrolase family protein</fullName>
    </submittedName>
</protein>
<evidence type="ECO:0000256" key="1">
    <source>
        <dbReference type="SAM" id="MobiDB-lite"/>
    </source>
</evidence>
<name>A0ABW4C3L4_9BACL</name>
<feature type="domain" description="SGNH hydrolase-type esterase" evidence="2">
    <location>
        <begin position="8"/>
        <end position="190"/>
    </location>
</feature>
<organism evidence="3 4">
    <name type="scientific">Kroppenstedtia sanguinis</name>
    <dbReference type="NCBI Taxonomy" id="1380684"/>
    <lineage>
        <taxon>Bacteria</taxon>
        <taxon>Bacillati</taxon>
        <taxon>Bacillota</taxon>
        <taxon>Bacilli</taxon>
        <taxon>Bacillales</taxon>
        <taxon>Thermoactinomycetaceae</taxon>
        <taxon>Kroppenstedtia</taxon>
    </lineage>
</organism>
<dbReference type="InterPro" id="IPR036514">
    <property type="entry name" value="SGNH_hydro_sf"/>
</dbReference>
<evidence type="ECO:0000313" key="4">
    <source>
        <dbReference type="Proteomes" id="UP001597282"/>
    </source>
</evidence>
<dbReference type="GO" id="GO:0016787">
    <property type="term" value="F:hydrolase activity"/>
    <property type="evidence" value="ECO:0007669"/>
    <property type="project" value="UniProtKB-KW"/>
</dbReference>
<dbReference type="InterPro" id="IPR013830">
    <property type="entry name" value="SGNH_hydro"/>
</dbReference>
<dbReference type="EMBL" id="JBHTNU010000001">
    <property type="protein sequence ID" value="MFD1425320.1"/>
    <property type="molecule type" value="Genomic_DNA"/>
</dbReference>
<proteinExistence type="predicted"/>
<keyword evidence="4" id="KW-1185">Reference proteome</keyword>
<dbReference type="Gene3D" id="3.40.50.1110">
    <property type="entry name" value="SGNH hydrolase"/>
    <property type="match status" value="1"/>
</dbReference>
<evidence type="ECO:0000259" key="2">
    <source>
        <dbReference type="Pfam" id="PF13472"/>
    </source>
</evidence>
<dbReference type="SUPFAM" id="SSF52266">
    <property type="entry name" value="SGNH hydrolase"/>
    <property type="match status" value="1"/>
</dbReference>
<accession>A0ABW4C3L4</accession>
<feature type="region of interest" description="Disordered" evidence="1">
    <location>
        <begin position="199"/>
        <end position="219"/>
    </location>
</feature>
<keyword evidence="3" id="KW-0378">Hydrolase</keyword>